<dbReference type="AlphaFoldDB" id="A0A7J7LR04"/>
<gene>
    <name evidence="2" type="ORF">GIB67_013329</name>
</gene>
<evidence type="ECO:0000313" key="3">
    <source>
        <dbReference type="Proteomes" id="UP000541444"/>
    </source>
</evidence>
<comment type="caution">
    <text evidence="2">The sequence shown here is derived from an EMBL/GenBank/DDBJ whole genome shotgun (WGS) entry which is preliminary data.</text>
</comment>
<keyword evidence="3" id="KW-1185">Reference proteome</keyword>
<dbReference type="Proteomes" id="UP000541444">
    <property type="component" value="Unassembled WGS sequence"/>
</dbReference>
<sequence length="340" mass="37079">MKASLRFREDDQTPVVKAKIPLTILGFPFNSSITAGNPNDLSFNLTTNSINGPSLKLTYTPTTNPFSISLKSGVGFFGSPNNSPLIISAHFNPFQNLNPTFSLQIKPQFGDFSLKKTAISASIPPENPNQGEENGGCGSDFYDNVVSGRWPVVDLAEVAERREGFFSGTALTVKTVLPVTRGAMLKFRWGVNFPKGFMKTSKMPFLTVDKVSIERVRNPNGVCEKLGDLEILKGMCFWMRNEVEVLQKENRAIKESLEEVRLGRGLNGGENDKNDNVGGKALPASSEKISGFERWKNKKNDGDDSGGRREVKNASSPESPAGDLGEELRRAIKAASSNGV</sequence>
<dbReference type="PANTHER" id="PTHR34285">
    <property type="entry name" value="OS08G0510800 PROTEIN"/>
    <property type="match status" value="1"/>
</dbReference>
<protein>
    <submittedName>
        <fullName evidence="2">Uncharacterized protein</fullName>
    </submittedName>
</protein>
<organism evidence="2 3">
    <name type="scientific">Kingdonia uniflora</name>
    <dbReference type="NCBI Taxonomy" id="39325"/>
    <lineage>
        <taxon>Eukaryota</taxon>
        <taxon>Viridiplantae</taxon>
        <taxon>Streptophyta</taxon>
        <taxon>Embryophyta</taxon>
        <taxon>Tracheophyta</taxon>
        <taxon>Spermatophyta</taxon>
        <taxon>Magnoliopsida</taxon>
        <taxon>Ranunculales</taxon>
        <taxon>Circaeasteraceae</taxon>
        <taxon>Kingdonia</taxon>
    </lineage>
</organism>
<feature type="region of interest" description="Disordered" evidence="1">
    <location>
        <begin position="264"/>
        <end position="327"/>
    </location>
</feature>
<feature type="compositionally biased region" description="Basic and acidic residues" evidence="1">
    <location>
        <begin position="290"/>
        <end position="312"/>
    </location>
</feature>
<dbReference type="EMBL" id="JACGCM010002086">
    <property type="protein sequence ID" value="KAF6144978.1"/>
    <property type="molecule type" value="Genomic_DNA"/>
</dbReference>
<dbReference type="OrthoDB" id="693868at2759"/>
<name>A0A7J7LR04_9MAGN</name>
<accession>A0A7J7LR04</accession>
<reference evidence="2 3" key="1">
    <citation type="journal article" date="2020" name="IScience">
        <title>Genome Sequencing of the Endangered Kingdonia uniflora (Circaeasteraceae, Ranunculales) Reveals Potential Mechanisms of Evolutionary Specialization.</title>
        <authorList>
            <person name="Sun Y."/>
            <person name="Deng T."/>
            <person name="Zhang A."/>
            <person name="Moore M.J."/>
            <person name="Landis J.B."/>
            <person name="Lin N."/>
            <person name="Zhang H."/>
            <person name="Zhang X."/>
            <person name="Huang J."/>
            <person name="Zhang X."/>
            <person name="Sun H."/>
            <person name="Wang H."/>
        </authorList>
    </citation>
    <scope>NUCLEOTIDE SEQUENCE [LARGE SCALE GENOMIC DNA]</scope>
    <source>
        <strain evidence="2">TB1705</strain>
        <tissue evidence="2">Leaf</tissue>
    </source>
</reference>
<evidence type="ECO:0000313" key="2">
    <source>
        <dbReference type="EMBL" id="KAF6144978.1"/>
    </source>
</evidence>
<dbReference type="PANTHER" id="PTHR34285:SF6">
    <property type="entry name" value="TRANSMEMBRANE PROTEIN"/>
    <property type="match status" value="1"/>
</dbReference>
<proteinExistence type="predicted"/>
<evidence type="ECO:0000256" key="1">
    <source>
        <dbReference type="SAM" id="MobiDB-lite"/>
    </source>
</evidence>